<organism evidence="9 10">
    <name type="scientific">Brettanomyces naardenensis</name>
    <name type="common">Yeast</name>
    <dbReference type="NCBI Taxonomy" id="13370"/>
    <lineage>
        <taxon>Eukaryota</taxon>
        <taxon>Fungi</taxon>
        <taxon>Dikarya</taxon>
        <taxon>Ascomycota</taxon>
        <taxon>Saccharomycotina</taxon>
        <taxon>Pichiomycetes</taxon>
        <taxon>Pichiales</taxon>
        <taxon>Pichiaceae</taxon>
        <taxon>Brettanomyces</taxon>
    </lineage>
</organism>
<evidence type="ECO:0000256" key="1">
    <source>
        <dbReference type="ARBA" id="ARBA00004123"/>
    </source>
</evidence>
<keyword evidence="10" id="KW-1185">Reference proteome</keyword>
<dbReference type="CDD" id="cd22325">
    <property type="entry name" value="ERCC1_C-like"/>
    <property type="match status" value="1"/>
</dbReference>
<dbReference type="EMBL" id="CAACVR010000027">
    <property type="protein sequence ID" value="VEU22779.1"/>
    <property type="molecule type" value="Genomic_DNA"/>
</dbReference>
<dbReference type="SUPFAM" id="SSF47781">
    <property type="entry name" value="RuvA domain 2-like"/>
    <property type="match status" value="1"/>
</dbReference>
<accession>A0A448YPB4</accession>
<dbReference type="GO" id="GO:0003684">
    <property type="term" value="F:damaged DNA binding"/>
    <property type="evidence" value="ECO:0007669"/>
    <property type="project" value="InterPro"/>
</dbReference>
<reference evidence="9 10" key="1">
    <citation type="submission" date="2018-12" db="EMBL/GenBank/DDBJ databases">
        <authorList>
            <person name="Tiukova I."/>
            <person name="Dainat J."/>
        </authorList>
    </citation>
    <scope>NUCLEOTIDE SEQUENCE [LARGE SCALE GENOMIC DNA]</scope>
</reference>
<evidence type="ECO:0000256" key="5">
    <source>
        <dbReference type="ARBA" id="ARBA00023204"/>
    </source>
</evidence>
<dbReference type="SUPFAM" id="SSF52980">
    <property type="entry name" value="Restriction endonuclease-like"/>
    <property type="match status" value="1"/>
</dbReference>
<dbReference type="Gene3D" id="1.10.150.20">
    <property type="entry name" value="5' to 3' exonuclease, C-terminal subdomain"/>
    <property type="match status" value="1"/>
</dbReference>
<dbReference type="Pfam" id="PF14520">
    <property type="entry name" value="HHH_5"/>
    <property type="match status" value="1"/>
</dbReference>
<dbReference type="GO" id="GO:0003697">
    <property type="term" value="F:single-stranded DNA binding"/>
    <property type="evidence" value="ECO:0007669"/>
    <property type="project" value="TreeGrafter"/>
</dbReference>
<dbReference type="InterPro" id="IPR011335">
    <property type="entry name" value="Restrct_endonuc-II-like"/>
</dbReference>
<dbReference type="NCBIfam" id="TIGR00597">
    <property type="entry name" value="rad10"/>
    <property type="match status" value="1"/>
</dbReference>
<dbReference type="PANTHER" id="PTHR12749">
    <property type="entry name" value="EXCISION REPAIR CROSS-COMPLEMENTING 1 ERCC1"/>
    <property type="match status" value="1"/>
</dbReference>
<keyword evidence="6" id="KW-0539">Nucleus</keyword>
<dbReference type="GO" id="GO:0000110">
    <property type="term" value="C:nucleotide-excision repair factor 1 complex"/>
    <property type="evidence" value="ECO:0007669"/>
    <property type="project" value="TreeGrafter"/>
</dbReference>
<dbReference type="Gene3D" id="3.40.50.10130">
    <property type="match status" value="1"/>
</dbReference>
<keyword evidence="5" id="KW-0234">DNA repair</keyword>
<evidence type="ECO:0000313" key="10">
    <source>
        <dbReference type="Proteomes" id="UP000290900"/>
    </source>
</evidence>
<evidence type="ECO:0000256" key="4">
    <source>
        <dbReference type="ARBA" id="ARBA00023125"/>
    </source>
</evidence>
<dbReference type="Pfam" id="PF03834">
    <property type="entry name" value="Rad10"/>
    <property type="match status" value="1"/>
</dbReference>
<dbReference type="InterPro" id="IPR047260">
    <property type="entry name" value="ERCC1-like_central_dom"/>
</dbReference>
<dbReference type="AlphaFoldDB" id="A0A448YPB4"/>
<dbReference type="InterPro" id="IPR004579">
    <property type="entry name" value="ERCC1/RAD10/SWI10"/>
</dbReference>
<feature type="compositionally biased region" description="Polar residues" evidence="7">
    <location>
        <begin position="58"/>
        <end position="78"/>
    </location>
</feature>
<feature type="domain" description="ERCC1-like central" evidence="8">
    <location>
        <begin position="127"/>
        <end position="246"/>
    </location>
</feature>
<dbReference type="InterPro" id="IPR010994">
    <property type="entry name" value="RuvA_2-like"/>
</dbReference>
<comment type="subcellular location">
    <subcellularLocation>
        <location evidence="1">Nucleus</location>
    </subcellularLocation>
</comment>
<gene>
    <name evidence="9" type="ORF">BRENAR_LOCUS3510</name>
</gene>
<evidence type="ECO:0000313" key="9">
    <source>
        <dbReference type="EMBL" id="VEU22779.1"/>
    </source>
</evidence>
<dbReference type="OrthoDB" id="10262814at2759"/>
<feature type="compositionally biased region" description="Low complexity" evidence="7">
    <location>
        <begin position="13"/>
        <end position="27"/>
    </location>
</feature>
<evidence type="ECO:0000259" key="8">
    <source>
        <dbReference type="Pfam" id="PF03834"/>
    </source>
</evidence>
<dbReference type="GO" id="GO:0006312">
    <property type="term" value="P:mitotic recombination"/>
    <property type="evidence" value="ECO:0007669"/>
    <property type="project" value="TreeGrafter"/>
</dbReference>
<feature type="region of interest" description="Disordered" evidence="7">
    <location>
        <begin position="1"/>
        <end position="95"/>
    </location>
</feature>
<dbReference type="GO" id="GO:0070914">
    <property type="term" value="P:UV-damage excision repair"/>
    <property type="evidence" value="ECO:0007669"/>
    <property type="project" value="TreeGrafter"/>
</dbReference>
<sequence>MSNKEDPPTPEQIADSSSFSSIQAIIARMRKEAGGEPVESSTAKKHTFATPLAKTVKNHTSPQTRNTPTPKQGFQTARQRMVQEETTRSNFNSPDKSREIIFRGQSGQDASYEATRHVNLRKQTFRSIQVKKNQNGNPLLSSLTNVSYEFNGRIHDVDYLINSHCFALFLSVKYHKLHPEYIYHRIKKIGYNPNNKSMVRVLLALVDVENADDAMRELNKLCMFNNMTLVTAWSFEQCADYLTALKQCEMNAGKTLIQGNLRRNDDMSDDGNYYERVVEVLTSVRTVNKTDAVNMISRFGSMRELCQNANEENLQDVPGVGGQKVGRLLKVINEPFVYTSTD</sequence>
<proteinExistence type="inferred from homology"/>
<name>A0A448YPB4_BRENA</name>
<dbReference type="InParanoid" id="A0A448YPB4"/>
<keyword evidence="4" id="KW-0238">DNA-binding</keyword>
<evidence type="ECO:0000256" key="7">
    <source>
        <dbReference type="SAM" id="MobiDB-lite"/>
    </source>
</evidence>
<dbReference type="GO" id="GO:0070522">
    <property type="term" value="C:ERCC4-ERCC1 complex"/>
    <property type="evidence" value="ECO:0007669"/>
    <property type="project" value="TreeGrafter"/>
</dbReference>
<dbReference type="FunCoup" id="A0A448YPB4">
    <property type="interactions" value="123"/>
</dbReference>
<dbReference type="PANTHER" id="PTHR12749:SF0">
    <property type="entry name" value="DNA EXCISION REPAIR PROTEIN ERCC-1"/>
    <property type="match status" value="1"/>
</dbReference>
<evidence type="ECO:0000256" key="3">
    <source>
        <dbReference type="ARBA" id="ARBA00022763"/>
    </source>
</evidence>
<keyword evidence="3" id="KW-0227">DNA damage</keyword>
<evidence type="ECO:0000256" key="2">
    <source>
        <dbReference type="ARBA" id="ARBA00008283"/>
    </source>
</evidence>
<dbReference type="STRING" id="13370.A0A448YPB4"/>
<comment type="similarity">
    <text evidence="2">Belongs to the ERCC1/RAD10/SWI10 family.</text>
</comment>
<dbReference type="GO" id="GO:0006302">
    <property type="term" value="P:double-strand break repair"/>
    <property type="evidence" value="ECO:0007669"/>
    <property type="project" value="UniProtKB-ARBA"/>
</dbReference>
<evidence type="ECO:0000256" key="6">
    <source>
        <dbReference type="ARBA" id="ARBA00023242"/>
    </source>
</evidence>
<protein>
    <submittedName>
        <fullName evidence="9">DEKNAAC103825</fullName>
    </submittedName>
</protein>
<dbReference type="Proteomes" id="UP000290900">
    <property type="component" value="Unassembled WGS sequence"/>
</dbReference>